<evidence type="ECO:0000313" key="2">
    <source>
        <dbReference type="Proteomes" id="UP000008553"/>
    </source>
</evidence>
<dbReference type="PaxDb" id="73239-Q7RD03"/>
<keyword evidence="2" id="KW-1185">Reference proteome</keyword>
<organism evidence="1 2">
    <name type="scientific">Plasmodium yoelii yoelii</name>
    <dbReference type="NCBI Taxonomy" id="73239"/>
    <lineage>
        <taxon>Eukaryota</taxon>
        <taxon>Sar</taxon>
        <taxon>Alveolata</taxon>
        <taxon>Apicomplexa</taxon>
        <taxon>Aconoidasida</taxon>
        <taxon>Haemosporida</taxon>
        <taxon>Plasmodiidae</taxon>
        <taxon>Plasmodium</taxon>
        <taxon>Plasmodium (Vinckeia)</taxon>
    </lineage>
</organism>
<comment type="caution">
    <text evidence="1">The sequence shown here is derived from an EMBL/GenBank/DDBJ whole genome shotgun (WGS) entry which is preliminary data.</text>
</comment>
<dbReference type="InParanoid" id="Q7RD03"/>
<name>Q7RD03_PLAYO</name>
<evidence type="ECO:0000313" key="1">
    <source>
        <dbReference type="EMBL" id="EAA17674.1"/>
    </source>
</evidence>
<gene>
    <name evidence="1" type="ORF">PY05623</name>
</gene>
<reference evidence="1 2" key="1">
    <citation type="journal article" date="2002" name="Nature">
        <title>Genome sequence and comparative analysis of the model rodent malaria parasite Plasmodium yoelii yoelii.</title>
        <authorList>
            <person name="Carlton J.M."/>
            <person name="Angiuoli S.V."/>
            <person name="Suh B.B."/>
            <person name="Kooij T.W."/>
            <person name="Pertea M."/>
            <person name="Silva J.C."/>
            <person name="Ermolaeva M.D."/>
            <person name="Allen J.E."/>
            <person name="Selengut J.D."/>
            <person name="Koo H.L."/>
            <person name="Peterson J.D."/>
            <person name="Pop M."/>
            <person name="Kosack D.S."/>
            <person name="Shumway M.F."/>
            <person name="Bidwell S.L."/>
            <person name="Shallom S.J."/>
            <person name="van Aken S.E."/>
            <person name="Riedmuller S.B."/>
            <person name="Feldblyum T.V."/>
            <person name="Cho J.K."/>
            <person name="Quackenbush J."/>
            <person name="Sedegah M."/>
            <person name="Shoaibi A."/>
            <person name="Cummings L.M."/>
            <person name="Florens L."/>
            <person name="Yates J.R."/>
            <person name="Raine J.D."/>
            <person name="Sinden R.E."/>
            <person name="Harris M.A."/>
            <person name="Cunningham D.A."/>
            <person name="Preiser P.R."/>
            <person name="Bergman L.W."/>
            <person name="Vaidya A.B."/>
            <person name="van Lin L.H."/>
            <person name="Janse C.J."/>
            <person name="Waters A.P."/>
            <person name="Smith H.O."/>
            <person name="White O.R."/>
            <person name="Salzberg S.L."/>
            <person name="Venter J.C."/>
            <person name="Fraser C.M."/>
            <person name="Hoffman S.L."/>
            <person name="Gardner M.J."/>
            <person name="Carucci D.J."/>
        </authorList>
    </citation>
    <scope>NUCLEOTIDE SEQUENCE [LARGE SCALE GENOMIC DNA]</scope>
    <source>
        <strain evidence="1 2">17XNL</strain>
    </source>
</reference>
<proteinExistence type="predicted"/>
<protein>
    <submittedName>
        <fullName evidence="1">Uncharacterized protein</fullName>
    </submittedName>
</protein>
<dbReference type="AlphaFoldDB" id="Q7RD03"/>
<accession>Q7RD03</accession>
<dbReference type="Proteomes" id="UP000008553">
    <property type="component" value="Unassembled WGS sequence"/>
</dbReference>
<sequence length="25" mass="3080">MCLHNLYIVIMLWDRVVFVEPIFDL</sequence>
<dbReference type="EMBL" id="AABL01001804">
    <property type="protein sequence ID" value="EAA17674.1"/>
    <property type="molecule type" value="Genomic_DNA"/>
</dbReference>